<keyword evidence="6" id="KW-0653">Protein transport</keyword>
<dbReference type="GO" id="GO:0016236">
    <property type="term" value="P:macroautophagy"/>
    <property type="evidence" value="ECO:0007669"/>
    <property type="project" value="UniProtKB-ARBA"/>
</dbReference>
<gene>
    <name evidence="8" type="ORF">M430DRAFT_35782</name>
</gene>
<dbReference type="InterPro" id="IPR036388">
    <property type="entry name" value="WH-like_DNA-bd_sf"/>
</dbReference>
<keyword evidence="9" id="KW-1185">Reference proteome</keyword>
<dbReference type="GeneID" id="36574892"/>
<reference evidence="8 9" key="1">
    <citation type="journal article" date="2018" name="New Phytol.">
        <title>Comparative genomics and transcriptomics depict ericoid mycorrhizal fungi as versatile saprotrophs and plant mutualists.</title>
        <authorList>
            <person name="Martino E."/>
            <person name="Morin E."/>
            <person name="Grelet G.A."/>
            <person name="Kuo A."/>
            <person name="Kohler A."/>
            <person name="Daghino S."/>
            <person name="Barry K.W."/>
            <person name="Cichocki N."/>
            <person name="Clum A."/>
            <person name="Dockter R.B."/>
            <person name="Hainaut M."/>
            <person name="Kuo R.C."/>
            <person name="LaButti K."/>
            <person name="Lindahl B.D."/>
            <person name="Lindquist E.A."/>
            <person name="Lipzen A."/>
            <person name="Khouja H.R."/>
            <person name="Magnuson J."/>
            <person name="Murat C."/>
            <person name="Ohm R.A."/>
            <person name="Singer S.W."/>
            <person name="Spatafora J.W."/>
            <person name="Wang M."/>
            <person name="Veneault-Fourrey C."/>
            <person name="Henrissat B."/>
            <person name="Grigoriev I.V."/>
            <person name="Martin F.M."/>
            <person name="Perotto S."/>
        </authorList>
    </citation>
    <scope>NUCLEOTIDE SEQUENCE [LARGE SCALE GENOMIC DNA]</scope>
    <source>
        <strain evidence="8 9">ATCC 22711</strain>
    </source>
</reference>
<evidence type="ECO:0000256" key="5">
    <source>
        <dbReference type="ARBA" id="ARBA00022490"/>
    </source>
</evidence>
<evidence type="ECO:0000256" key="4">
    <source>
        <dbReference type="ARBA" id="ARBA00022448"/>
    </source>
</evidence>
<evidence type="ECO:0000313" key="9">
    <source>
        <dbReference type="Proteomes" id="UP000241818"/>
    </source>
</evidence>
<comment type="subcellular location">
    <subcellularLocation>
        <location evidence="1">Cytoplasm</location>
    </subcellularLocation>
</comment>
<name>A0A2T3AY15_AMORE</name>
<dbReference type="InParanoid" id="A0A2T3AY15"/>
<evidence type="ECO:0000256" key="7">
    <source>
        <dbReference type="ARBA" id="ARBA00030094"/>
    </source>
</evidence>
<dbReference type="InterPro" id="IPR014041">
    <property type="entry name" value="ESCRT-II_cplx_Vps25-sub_N"/>
</dbReference>
<dbReference type="SUPFAM" id="SSF46785">
    <property type="entry name" value="Winged helix' DNA-binding domain"/>
    <property type="match status" value="2"/>
</dbReference>
<dbReference type="InterPro" id="IPR036390">
    <property type="entry name" value="WH_DNA-bd_sf"/>
</dbReference>
<evidence type="ECO:0000256" key="6">
    <source>
        <dbReference type="ARBA" id="ARBA00022927"/>
    </source>
</evidence>
<dbReference type="FunFam" id="1.10.10.570:FF:000003">
    <property type="entry name" value="Vacuolar protein-sorting-associated protein 25"/>
    <property type="match status" value="1"/>
</dbReference>
<keyword evidence="5" id="KW-0963">Cytoplasm</keyword>
<dbReference type="GO" id="GO:0042803">
    <property type="term" value="F:protein homodimerization activity"/>
    <property type="evidence" value="ECO:0007669"/>
    <property type="project" value="TreeGrafter"/>
</dbReference>
<dbReference type="FunFam" id="1.10.10.10:FF:000141">
    <property type="entry name" value="vacuolar protein-sorting-associated protein 25"/>
    <property type="match status" value="1"/>
</dbReference>
<dbReference type="GO" id="GO:0043328">
    <property type="term" value="P:protein transport to vacuole involved in ubiquitin-dependent protein catabolic process via the multivesicular body sorting pathway"/>
    <property type="evidence" value="ECO:0007669"/>
    <property type="project" value="TreeGrafter"/>
</dbReference>
<dbReference type="Gene3D" id="1.10.10.570">
    <property type="entry name" value="Winged helix' DNA-binding domain. Chain C. Domain 1"/>
    <property type="match status" value="1"/>
</dbReference>
<accession>A0A2T3AY15</accession>
<dbReference type="Pfam" id="PF05871">
    <property type="entry name" value="ESCRT-II"/>
    <property type="match status" value="1"/>
</dbReference>
<dbReference type="RefSeq" id="XP_024719556.1">
    <property type="nucleotide sequence ID" value="XM_024866811.1"/>
</dbReference>
<evidence type="ECO:0000313" key="8">
    <source>
        <dbReference type="EMBL" id="PSS14957.1"/>
    </source>
</evidence>
<dbReference type="AlphaFoldDB" id="A0A2T3AY15"/>
<dbReference type="Proteomes" id="UP000241818">
    <property type="component" value="Unassembled WGS sequence"/>
</dbReference>
<dbReference type="STRING" id="857342.A0A2T3AY15"/>
<keyword evidence="4" id="KW-0813">Transport</keyword>
<organism evidence="8 9">
    <name type="scientific">Amorphotheca resinae ATCC 22711</name>
    <dbReference type="NCBI Taxonomy" id="857342"/>
    <lineage>
        <taxon>Eukaryota</taxon>
        <taxon>Fungi</taxon>
        <taxon>Dikarya</taxon>
        <taxon>Ascomycota</taxon>
        <taxon>Pezizomycotina</taxon>
        <taxon>Leotiomycetes</taxon>
        <taxon>Helotiales</taxon>
        <taxon>Amorphothecaceae</taxon>
        <taxon>Amorphotheca</taxon>
    </lineage>
</organism>
<dbReference type="GO" id="GO:0000814">
    <property type="term" value="C:ESCRT II complex"/>
    <property type="evidence" value="ECO:0007669"/>
    <property type="project" value="InterPro"/>
</dbReference>
<dbReference type="GO" id="GO:0005198">
    <property type="term" value="F:structural molecule activity"/>
    <property type="evidence" value="ECO:0007669"/>
    <property type="project" value="TreeGrafter"/>
</dbReference>
<evidence type="ECO:0000256" key="1">
    <source>
        <dbReference type="ARBA" id="ARBA00004496"/>
    </source>
</evidence>
<dbReference type="InterPro" id="IPR008570">
    <property type="entry name" value="ESCRT-II_cplx_Vps25-sub"/>
</dbReference>
<evidence type="ECO:0000256" key="2">
    <source>
        <dbReference type="ARBA" id="ARBA00009674"/>
    </source>
</evidence>
<proteinExistence type="inferred from homology"/>
<dbReference type="PANTHER" id="PTHR13149:SF0">
    <property type="entry name" value="VACUOLAR PROTEIN-SORTING-ASSOCIATED PROTEIN 25"/>
    <property type="match status" value="1"/>
</dbReference>
<dbReference type="FunCoup" id="A0A2T3AY15">
    <property type="interactions" value="803"/>
</dbReference>
<comment type="similarity">
    <text evidence="2">Belongs to the VPS25 family.</text>
</comment>
<dbReference type="PANTHER" id="PTHR13149">
    <property type="entry name" value="VACUOLAR PROTEIN SORTING-ASSOCIATED PROTEIN VPS25"/>
    <property type="match status" value="1"/>
</dbReference>
<sequence>MTTLSPSTTFTYPRHYNFPPFFTRQPQLTTFHAQCRKWSLLIQAYCRFHRLFRLPLDSPLFTNERLNRRLVPEDARAVLDFMRSEGRAEWVRGGEERSVAWVWWRTPEEWAGIIGDWVEETAQKNTVLTLYELTEGEATVSQEFHGMDPEVLQRALAILVKRGKAQVFGQEDQQGVKFF</sequence>
<evidence type="ECO:0000256" key="3">
    <source>
        <dbReference type="ARBA" id="ARBA00017934"/>
    </source>
</evidence>
<dbReference type="EMBL" id="KZ679013">
    <property type="protein sequence ID" value="PSS14957.1"/>
    <property type="molecule type" value="Genomic_DNA"/>
</dbReference>
<dbReference type="Gene3D" id="1.10.10.10">
    <property type="entry name" value="Winged helix-like DNA-binding domain superfamily/Winged helix DNA-binding domain"/>
    <property type="match status" value="1"/>
</dbReference>
<protein>
    <recommendedName>
        <fullName evidence="3">Vacuolar protein-sorting-associated protein 25</fullName>
    </recommendedName>
    <alternativeName>
        <fullName evidence="7">ESCRT-II complex subunit VPS25</fullName>
    </alternativeName>
</protein>
<dbReference type="OrthoDB" id="245150at2759"/>